<dbReference type="EMBL" id="UINC01060099">
    <property type="protein sequence ID" value="SVB84243.1"/>
    <property type="molecule type" value="Genomic_DNA"/>
</dbReference>
<evidence type="ECO:0008006" key="3">
    <source>
        <dbReference type="Google" id="ProtNLM"/>
    </source>
</evidence>
<protein>
    <recommendedName>
        <fullName evidence="3">3-hydroxyacyl-CoA dehydrogenase</fullName>
    </recommendedName>
</protein>
<dbReference type="PRINTS" id="PR00080">
    <property type="entry name" value="SDRFAMILY"/>
</dbReference>
<dbReference type="PROSITE" id="PS00061">
    <property type="entry name" value="ADH_SHORT"/>
    <property type="match status" value="1"/>
</dbReference>
<organism evidence="2">
    <name type="scientific">marine metagenome</name>
    <dbReference type="NCBI Taxonomy" id="408172"/>
    <lineage>
        <taxon>unclassified sequences</taxon>
        <taxon>metagenomes</taxon>
        <taxon>ecological metagenomes</taxon>
    </lineage>
</organism>
<gene>
    <name evidence="2" type="ORF">METZ01_LOCUS237097</name>
</gene>
<proteinExistence type="predicted"/>
<dbReference type="InterPro" id="IPR036291">
    <property type="entry name" value="NAD(P)-bd_dom_sf"/>
</dbReference>
<dbReference type="PANTHER" id="PTHR43658:SF8">
    <property type="entry name" value="17-BETA-HYDROXYSTEROID DEHYDROGENASE 14-RELATED"/>
    <property type="match status" value="1"/>
</dbReference>
<sequence>MHVEGSVGLVTGGASGLGAGVAASLLERGGRVAVLDQNLEGTDTLVERFGDSVTCHQCDVTNPIQVEESVSSALEAHGRIDLLVSCAGISVGKKVISRAGDPHPLDHFKKHIDINLVGLFDVLRHAVVAMARNEPSVDGERGLVINLASIAAYEGQIGQASYAASKAGVIGLTLPLARDLGSHGVRVLTVCPGTMDTPMLDTLDQETIDSIVSGNIFPKRLGRPEDLGNLVAFCMESTFLNGETIRLDAGLRLGPS</sequence>
<dbReference type="SUPFAM" id="SSF51735">
    <property type="entry name" value="NAD(P)-binding Rossmann-fold domains"/>
    <property type="match status" value="1"/>
</dbReference>
<dbReference type="FunFam" id="3.40.50.720:FF:000084">
    <property type="entry name" value="Short-chain dehydrogenase reductase"/>
    <property type="match status" value="1"/>
</dbReference>
<keyword evidence="1" id="KW-0560">Oxidoreductase</keyword>
<evidence type="ECO:0000313" key="2">
    <source>
        <dbReference type="EMBL" id="SVB84243.1"/>
    </source>
</evidence>
<dbReference type="InterPro" id="IPR020904">
    <property type="entry name" value="Sc_DH/Rdtase_CS"/>
</dbReference>
<dbReference type="PANTHER" id="PTHR43658">
    <property type="entry name" value="SHORT-CHAIN DEHYDROGENASE/REDUCTASE"/>
    <property type="match status" value="1"/>
</dbReference>
<reference evidence="2" key="1">
    <citation type="submission" date="2018-05" db="EMBL/GenBank/DDBJ databases">
        <authorList>
            <person name="Lanie J.A."/>
            <person name="Ng W.-L."/>
            <person name="Kazmierczak K.M."/>
            <person name="Andrzejewski T.M."/>
            <person name="Davidsen T.M."/>
            <person name="Wayne K.J."/>
            <person name="Tettelin H."/>
            <person name="Glass J.I."/>
            <person name="Rusch D."/>
            <person name="Podicherti R."/>
            <person name="Tsui H.-C.T."/>
            <person name="Winkler M.E."/>
        </authorList>
    </citation>
    <scope>NUCLEOTIDE SEQUENCE</scope>
</reference>
<dbReference type="Pfam" id="PF13561">
    <property type="entry name" value="adh_short_C2"/>
    <property type="match status" value="1"/>
</dbReference>
<accession>A0A382HBV8</accession>
<name>A0A382HBV8_9ZZZZ</name>
<dbReference type="PRINTS" id="PR00081">
    <property type="entry name" value="GDHRDH"/>
</dbReference>
<dbReference type="InterPro" id="IPR002347">
    <property type="entry name" value="SDR_fam"/>
</dbReference>
<evidence type="ECO:0000256" key="1">
    <source>
        <dbReference type="ARBA" id="ARBA00023002"/>
    </source>
</evidence>
<dbReference type="Gene3D" id="3.40.50.720">
    <property type="entry name" value="NAD(P)-binding Rossmann-like Domain"/>
    <property type="match status" value="1"/>
</dbReference>
<dbReference type="GO" id="GO:0016491">
    <property type="term" value="F:oxidoreductase activity"/>
    <property type="evidence" value="ECO:0007669"/>
    <property type="project" value="UniProtKB-KW"/>
</dbReference>
<dbReference type="AlphaFoldDB" id="A0A382HBV8"/>